<dbReference type="Proteomes" id="UP000578622">
    <property type="component" value="Unassembled WGS sequence"/>
</dbReference>
<evidence type="ECO:0000313" key="2">
    <source>
        <dbReference type="Proteomes" id="UP000578622"/>
    </source>
</evidence>
<sequence length="58" mass="6539">MNPSIALSENPNRFFGWMLRTATTALESRTGRSIRMNDGHFQNSIARAAQLTPEMNQT</sequence>
<name>A0ABR6AQ99_9HYPH</name>
<accession>A0ABR6AQ99</accession>
<gene>
    <name evidence="1" type="ORF">FHW20_002589</name>
</gene>
<proteinExistence type="predicted"/>
<organism evidence="1 2">
    <name type="scientific">Brucella intermedia</name>
    <dbReference type="NCBI Taxonomy" id="94625"/>
    <lineage>
        <taxon>Bacteria</taxon>
        <taxon>Pseudomonadati</taxon>
        <taxon>Pseudomonadota</taxon>
        <taxon>Alphaproteobacteria</taxon>
        <taxon>Hyphomicrobiales</taxon>
        <taxon>Brucellaceae</taxon>
        <taxon>Brucella/Ochrobactrum group</taxon>
        <taxon>Brucella</taxon>
    </lineage>
</organism>
<comment type="caution">
    <text evidence="1">The sequence shown here is derived from an EMBL/GenBank/DDBJ whole genome shotgun (WGS) entry which is preliminary data.</text>
</comment>
<keyword evidence="2" id="KW-1185">Reference proteome</keyword>
<dbReference type="EMBL" id="JACGXG010000003">
    <property type="protein sequence ID" value="MBA8851635.1"/>
    <property type="molecule type" value="Genomic_DNA"/>
</dbReference>
<evidence type="ECO:0000313" key="1">
    <source>
        <dbReference type="EMBL" id="MBA8851635.1"/>
    </source>
</evidence>
<protein>
    <submittedName>
        <fullName evidence="1">Uncharacterized protein</fullName>
    </submittedName>
</protein>
<reference evidence="1 2" key="1">
    <citation type="submission" date="2020-07" db="EMBL/GenBank/DDBJ databases">
        <title>Genomic Encyclopedia of Type Strains, Phase IV (KMG-V): Genome sequencing to study the core and pangenomes of soil and plant-associated prokaryotes.</title>
        <authorList>
            <person name="Whitman W."/>
        </authorList>
    </citation>
    <scope>NUCLEOTIDE SEQUENCE [LARGE SCALE GENOMIC DNA]</scope>
    <source>
        <strain evidence="1 2">RH4WT92</strain>
    </source>
</reference>